<dbReference type="GO" id="GO:0012505">
    <property type="term" value="C:endomembrane system"/>
    <property type="evidence" value="ECO:0007669"/>
    <property type="project" value="UniProtKB-SubCell"/>
</dbReference>
<keyword evidence="4 11" id="KW-0812">Transmembrane</keyword>
<evidence type="ECO:0000256" key="3">
    <source>
        <dbReference type="ARBA" id="ARBA00022448"/>
    </source>
</evidence>
<dbReference type="InterPro" id="IPR013057">
    <property type="entry name" value="AA_transpt_TM"/>
</dbReference>
<evidence type="ECO:0000256" key="5">
    <source>
        <dbReference type="ARBA" id="ARBA00022847"/>
    </source>
</evidence>
<evidence type="ECO:0000256" key="9">
    <source>
        <dbReference type="ARBA" id="ARBA00023294"/>
    </source>
</evidence>
<evidence type="ECO:0000313" key="13">
    <source>
        <dbReference type="EMBL" id="KAF7836443.1"/>
    </source>
</evidence>
<evidence type="ECO:0000259" key="12">
    <source>
        <dbReference type="Pfam" id="PF01490"/>
    </source>
</evidence>
<accession>A0A834X2R6</accession>
<dbReference type="Proteomes" id="UP000634136">
    <property type="component" value="Unassembled WGS sequence"/>
</dbReference>
<dbReference type="GO" id="GO:0015293">
    <property type="term" value="F:symporter activity"/>
    <property type="evidence" value="ECO:0007669"/>
    <property type="project" value="UniProtKB-KW"/>
</dbReference>
<reference evidence="13" key="1">
    <citation type="submission" date="2020-09" db="EMBL/GenBank/DDBJ databases">
        <title>Genome-Enabled Discovery of Anthraquinone Biosynthesis in Senna tora.</title>
        <authorList>
            <person name="Kang S.-H."/>
            <person name="Pandey R.P."/>
            <person name="Lee C.-M."/>
            <person name="Sim J.-S."/>
            <person name="Jeong J.-T."/>
            <person name="Choi B.-S."/>
            <person name="Jung M."/>
            <person name="Ginzburg D."/>
            <person name="Zhao K."/>
            <person name="Won S.Y."/>
            <person name="Oh T.-J."/>
            <person name="Yu Y."/>
            <person name="Kim N.-H."/>
            <person name="Lee O.R."/>
            <person name="Lee T.-H."/>
            <person name="Bashyal P."/>
            <person name="Kim T.-S."/>
            <person name="Lee W.-H."/>
            <person name="Kawkins C."/>
            <person name="Kim C.-K."/>
            <person name="Kim J.S."/>
            <person name="Ahn B.O."/>
            <person name="Rhee S.Y."/>
            <person name="Sohng J.K."/>
        </authorList>
    </citation>
    <scope>NUCLEOTIDE SEQUENCE</scope>
    <source>
        <tissue evidence="13">Leaf</tissue>
    </source>
</reference>
<keyword evidence="8 11" id="KW-0472">Membrane</keyword>
<evidence type="ECO:0000256" key="10">
    <source>
        <dbReference type="ARBA" id="ARBA00045588"/>
    </source>
</evidence>
<feature type="transmembrane region" description="Helical" evidence="11">
    <location>
        <begin position="403"/>
        <end position="427"/>
    </location>
</feature>
<comment type="function">
    <text evidence="10">Carrier protein involved in proton-driven auxin influx. Mediates the formation of auxin gradient from developing leaves (site of auxin biosynthesis) to tips by contributing to the loading of auxin in vascular tissues and facilitating acropetal (base to tip) auxin transport within inner tissues of the root apex, and basipetal (tip to base) auxin transport within outer tissues of the root apex. May be involved in lateral roots and nodules formation.</text>
</comment>
<feature type="transmembrane region" description="Helical" evidence="11">
    <location>
        <begin position="301"/>
        <end position="323"/>
    </location>
</feature>
<feature type="transmembrane region" description="Helical" evidence="11">
    <location>
        <begin position="28"/>
        <end position="50"/>
    </location>
</feature>
<feature type="transmembrane region" description="Helical" evidence="11">
    <location>
        <begin position="370"/>
        <end position="391"/>
    </location>
</feature>
<evidence type="ECO:0000256" key="8">
    <source>
        <dbReference type="ARBA" id="ARBA00023136"/>
    </source>
</evidence>
<dbReference type="AlphaFoldDB" id="A0A834X2R6"/>
<dbReference type="OrthoDB" id="40134at2759"/>
<keyword evidence="14" id="KW-1185">Reference proteome</keyword>
<evidence type="ECO:0000256" key="11">
    <source>
        <dbReference type="SAM" id="Phobius"/>
    </source>
</evidence>
<gene>
    <name evidence="13" type="ORF">G2W53_011302</name>
</gene>
<dbReference type="PANTHER" id="PTHR48017">
    <property type="entry name" value="OS05G0424000 PROTEIN-RELATED"/>
    <property type="match status" value="1"/>
</dbReference>
<dbReference type="EMBL" id="JAAIUW010000004">
    <property type="protein sequence ID" value="KAF7836443.1"/>
    <property type="molecule type" value="Genomic_DNA"/>
</dbReference>
<evidence type="ECO:0000256" key="4">
    <source>
        <dbReference type="ARBA" id="ARBA00022692"/>
    </source>
</evidence>
<name>A0A834X2R6_9FABA</name>
<feature type="transmembrane region" description="Helical" evidence="11">
    <location>
        <begin position="258"/>
        <end position="281"/>
    </location>
</feature>
<evidence type="ECO:0000256" key="7">
    <source>
        <dbReference type="ARBA" id="ARBA00022989"/>
    </source>
</evidence>
<evidence type="ECO:0000313" key="14">
    <source>
        <dbReference type="Proteomes" id="UP000634136"/>
    </source>
</evidence>
<keyword evidence="6" id="KW-0029">Amino-acid transport</keyword>
<comment type="similarity">
    <text evidence="2">Belongs to the amino acid/polyamine transporter 2 family. Amino acid/auxin permease (AAAP) (TC 2.A.18.1) subfamily.</text>
</comment>
<feature type="transmembrane region" description="Helical" evidence="11">
    <location>
        <begin position="215"/>
        <end position="237"/>
    </location>
</feature>
<feature type="transmembrane region" description="Helical" evidence="11">
    <location>
        <begin position="56"/>
        <end position="78"/>
    </location>
</feature>
<keyword evidence="7 11" id="KW-1133">Transmembrane helix</keyword>
<keyword evidence="3" id="KW-0813">Transport</keyword>
<feature type="transmembrane region" description="Helical" evidence="11">
    <location>
        <begin position="344"/>
        <end position="364"/>
    </location>
</feature>
<protein>
    <submittedName>
        <fullName evidence="13">Lysine histidine transporter-like 5</fullName>
    </submittedName>
</protein>
<feature type="domain" description="Amino acid transporter transmembrane" evidence="12">
    <location>
        <begin position="25"/>
        <end position="426"/>
    </location>
</feature>
<comment type="caution">
    <text evidence="13">The sequence shown here is derived from an EMBL/GenBank/DDBJ whole genome shotgun (WGS) entry which is preliminary data.</text>
</comment>
<evidence type="ECO:0000256" key="6">
    <source>
        <dbReference type="ARBA" id="ARBA00022970"/>
    </source>
</evidence>
<organism evidence="13 14">
    <name type="scientific">Senna tora</name>
    <dbReference type="NCBI Taxonomy" id="362788"/>
    <lineage>
        <taxon>Eukaryota</taxon>
        <taxon>Viridiplantae</taxon>
        <taxon>Streptophyta</taxon>
        <taxon>Embryophyta</taxon>
        <taxon>Tracheophyta</taxon>
        <taxon>Spermatophyta</taxon>
        <taxon>Magnoliopsida</taxon>
        <taxon>eudicotyledons</taxon>
        <taxon>Gunneridae</taxon>
        <taxon>Pentapetalae</taxon>
        <taxon>rosids</taxon>
        <taxon>fabids</taxon>
        <taxon>Fabales</taxon>
        <taxon>Fabaceae</taxon>
        <taxon>Caesalpinioideae</taxon>
        <taxon>Cassia clade</taxon>
        <taxon>Senna</taxon>
    </lineage>
</organism>
<comment type="subcellular location">
    <subcellularLocation>
        <location evidence="1">Endomembrane system</location>
        <topology evidence="1">Multi-pass membrane protein</topology>
    </subcellularLocation>
</comment>
<dbReference type="GO" id="GO:0006865">
    <property type="term" value="P:amino acid transport"/>
    <property type="evidence" value="ECO:0007669"/>
    <property type="project" value="UniProtKB-KW"/>
</dbReference>
<sequence length="437" mass="48624">MTGNNAQKNQDKNLENWLPITASRKAKWWYSTFHNVTAMVGAGVLGLPYALSQLGWTAGIIAIIMSWLITFYTLWVLVEMHEMVPGTRFDRYHQLGEHVLGPKLGFWMVMPMQLTVQIATSIVYSVTGGKSFKKGLDLIWPEISDFRETYYILMFIVLQLLLSQTPNFNNLKVVSLTAAVMSILYSATAFIASLVKGMDHHPSVYTVRSHTTPGQVFDVFNGLGTIAFAFAGHSVVLEIQATLPSTPEVPSKKPMWRGVVAAYFMVIACYILVAISGYWAFGAHVADDVLLSLHHPKWLISAANFMVFLHVIGSYQVFAMPVFDTMESWLVQKRHFTPSLKLRLICRSAFVVVIGFIAIMIPFFGGLLGFFGGLVFVAASYVVPSILWLAAKKPKPWSLHWNISMFCAIVGIMIGCVAPIGGIRTIIVSAKTYKMFS</sequence>
<evidence type="ECO:0000256" key="2">
    <source>
        <dbReference type="ARBA" id="ARBA00005590"/>
    </source>
</evidence>
<dbReference type="Pfam" id="PF01490">
    <property type="entry name" value="Aa_trans"/>
    <property type="match status" value="1"/>
</dbReference>
<dbReference type="GO" id="GO:0009734">
    <property type="term" value="P:auxin-activated signaling pathway"/>
    <property type="evidence" value="ECO:0007669"/>
    <property type="project" value="UniProtKB-KW"/>
</dbReference>
<feature type="transmembrane region" description="Helical" evidence="11">
    <location>
        <begin position="174"/>
        <end position="195"/>
    </location>
</feature>
<dbReference type="Gene3D" id="1.20.1740.10">
    <property type="entry name" value="Amino acid/polyamine transporter I"/>
    <property type="match status" value="1"/>
</dbReference>
<keyword evidence="9" id="KW-0927">Auxin signaling pathway</keyword>
<keyword evidence="5" id="KW-0769">Symport</keyword>
<proteinExistence type="inferred from homology"/>
<evidence type="ECO:0000256" key="1">
    <source>
        <dbReference type="ARBA" id="ARBA00004127"/>
    </source>
</evidence>